<keyword evidence="1" id="KW-0732">Signal</keyword>
<dbReference type="EMBL" id="MPUH01000055">
    <property type="protein sequence ID" value="OMJ92776.1"/>
    <property type="molecule type" value="Genomic_DNA"/>
</dbReference>
<feature type="signal peptide" evidence="1">
    <location>
        <begin position="1"/>
        <end position="21"/>
    </location>
</feature>
<dbReference type="InterPro" id="IPR036280">
    <property type="entry name" value="Multihaem_cyt_sf"/>
</dbReference>
<evidence type="ECO:0000256" key="1">
    <source>
        <dbReference type="SAM" id="SignalP"/>
    </source>
</evidence>
<evidence type="ECO:0000313" key="3">
    <source>
        <dbReference type="Proteomes" id="UP000187209"/>
    </source>
</evidence>
<dbReference type="AlphaFoldDB" id="A0A1R2CUT1"/>
<dbReference type="Proteomes" id="UP000187209">
    <property type="component" value="Unassembled WGS sequence"/>
</dbReference>
<sequence>MKGMILLVFVLALWANVPALADETTALTFIERRPVMTSTCEECYYSYFEGSYAYDCYYYYCREEVYNKLFDKEITNTNCNSCSYYSDISYCNCVDTYCKTEILSILETLYGPKEEESLSSCTDTCYYNWYYYNYDYNTCVYYYCKTEGINEKLITFAMVENKVEIMSNCDACYYYYSGDSYYECIYYYCKAEIIDGNKLFAENSHPISEPLELNACDDCYWYYYYGYTSTYYDCVYAYCKEEILKLSEKNFNGKLSFVQERPEILYTNCELCDYYYTGDAWYDCIYYYCKDEVVDTQQLISSNGANIENADLSRCTNYCYYTYYLGYYTYTEYSNCYNYYCKNEVASLYKEFNAKSFIKTKKESELYSCSSCHYDSYEYAYHCYYCYKEAILEKTALFTEKPNDAKVGTCEYCYYDSSLSYYDCVYYYCKNEVIEKAKLIVINNLSKLISIAPLQGSTCSECGYYYSYSNDEYAYDCTYYNCREEILNKNVLFAGYSGEQKQDYCYECYDYDYDGYYDCAYWYCKEQILDKLKELYGTEKIEGSSCEGTCYMDWYFYGSDYFTCAAKFCKDTRSENFITIPEFIQEKGGVQLDCYDTCYYYYGYSGSYYDCVSYYCKSLTTENLSVIVSGKKVETYTYCDACYDNYIYGYYTYSEYNDCYYTWCKTSDSKGIKTVKAETIKLSYCDDCWTYYYYNYLTYTEYYNCVSTYCKDTETPSHDMERTSLSKAKSEKLFNCNDCADYYYSGYYTYSEYYNCAYYYCKDQIVEMSMTSKKESEFVSKSGVTFDYCSYCNNYDCYYEYCKNEVMSKLNVKAENAISSGQELTKCENCYYLYSYGYFTYNDYTYCYYWYCKNEILSQADLHKRITSLVAIEKSDVETYTEEVCEYSYDSYGYEYYNCYYYYYKNSIQHESSSLISGFAISAVVLGALAYSRYSKRRQNNESSSVSEVPYKIIL</sequence>
<evidence type="ECO:0000313" key="2">
    <source>
        <dbReference type="EMBL" id="OMJ92776.1"/>
    </source>
</evidence>
<protein>
    <submittedName>
        <fullName evidence="2">Uncharacterized protein</fullName>
    </submittedName>
</protein>
<dbReference type="SUPFAM" id="SSF48695">
    <property type="entry name" value="Multiheme cytochromes"/>
    <property type="match status" value="1"/>
</dbReference>
<accession>A0A1R2CUT1</accession>
<name>A0A1R2CUT1_9CILI</name>
<feature type="chain" id="PRO_5012593682" evidence="1">
    <location>
        <begin position="22"/>
        <end position="955"/>
    </location>
</feature>
<organism evidence="2 3">
    <name type="scientific">Stentor coeruleus</name>
    <dbReference type="NCBI Taxonomy" id="5963"/>
    <lineage>
        <taxon>Eukaryota</taxon>
        <taxon>Sar</taxon>
        <taxon>Alveolata</taxon>
        <taxon>Ciliophora</taxon>
        <taxon>Postciliodesmatophora</taxon>
        <taxon>Heterotrichea</taxon>
        <taxon>Heterotrichida</taxon>
        <taxon>Stentoridae</taxon>
        <taxon>Stentor</taxon>
    </lineage>
</organism>
<proteinExistence type="predicted"/>
<reference evidence="2 3" key="1">
    <citation type="submission" date="2016-11" db="EMBL/GenBank/DDBJ databases">
        <title>The macronuclear genome of Stentor coeruleus: a giant cell with tiny introns.</title>
        <authorList>
            <person name="Slabodnick M."/>
            <person name="Ruby J.G."/>
            <person name="Reiff S.B."/>
            <person name="Swart E.C."/>
            <person name="Gosai S."/>
            <person name="Prabakaran S."/>
            <person name="Witkowska E."/>
            <person name="Larue G.E."/>
            <person name="Fisher S."/>
            <person name="Freeman R.M."/>
            <person name="Gunawardena J."/>
            <person name="Chu W."/>
            <person name="Stover N.A."/>
            <person name="Gregory B.D."/>
            <person name="Nowacki M."/>
            <person name="Derisi J."/>
            <person name="Roy S.W."/>
            <person name="Marshall W.F."/>
            <person name="Sood P."/>
        </authorList>
    </citation>
    <scope>NUCLEOTIDE SEQUENCE [LARGE SCALE GENOMIC DNA]</scope>
    <source>
        <strain evidence="2">WM001</strain>
    </source>
</reference>
<gene>
    <name evidence="2" type="ORF">SteCoe_4410</name>
</gene>
<comment type="caution">
    <text evidence="2">The sequence shown here is derived from an EMBL/GenBank/DDBJ whole genome shotgun (WGS) entry which is preliminary data.</text>
</comment>
<keyword evidence="3" id="KW-1185">Reference proteome</keyword>